<dbReference type="KEGG" id="laq:GLA29479_2821"/>
<dbReference type="KEGG" id="lab:LA76x_2312"/>
<reference evidence="2 3" key="1">
    <citation type="journal article" date="2015" name="BMC Genomics">
        <title>Comparative genomics and metabolic profiling of the genus Lysobacter.</title>
        <authorList>
            <person name="de Bruijn I."/>
            <person name="Cheng X."/>
            <person name="de Jager V."/>
            <person name="Exposito R.G."/>
            <person name="Watrous J."/>
            <person name="Patel N."/>
            <person name="Postma J."/>
            <person name="Dorrestein P.C."/>
            <person name="Kobayashi D."/>
            <person name="Raaijmakers J.M."/>
        </authorList>
    </citation>
    <scope>NUCLEOTIDE SEQUENCE [LARGE SCALE GENOMIC DNA]</scope>
    <source>
        <strain evidence="2 3">76</strain>
    </source>
</reference>
<keyword evidence="3" id="KW-1185">Reference proteome</keyword>
<dbReference type="STRING" id="84531.LA76x_2312"/>
<dbReference type="AlphaFoldDB" id="A0A0S2FAG3"/>
<name>A0A0S2FAG3_LYSAN</name>
<gene>
    <name evidence="2" type="ORF">LA76x_2312</name>
</gene>
<organism evidence="2 3">
    <name type="scientific">Lysobacter antibioticus</name>
    <dbReference type="NCBI Taxonomy" id="84531"/>
    <lineage>
        <taxon>Bacteria</taxon>
        <taxon>Pseudomonadati</taxon>
        <taxon>Pseudomonadota</taxon>
        <taxon>Gammaproteobacteria</taxon>
        <taxon>Lysobacterales</taxon>
        <taxon>Lysobacteraceae</taxon>
        <taxon>Lysobacter</taxon>
    </lineage>
</organism>
<evidence type="ECO:0000313" key="2">
    <source>
        <dbReference type="EMBL" id="ALN80445.1"/>
    </source>
</evidence>
<evidence type="ECO:0008006" key="4">
    <source>
        <dbReference type="Google" id="ProtNLM"/>
    </source>
</evidence>
<accession>A0A0S2FAG3</accession>
<dbReference type="EMBL" id="CP011129">
    <property type="protein sequence ID" value="ALN80445.1"/>
    <property type="molecule type" value="Genomic_DNA"/>
</dbReference>
<dbReference type="Proteomes" id="UP000060787">
    <property type="component" value="Chromosome"/>
</dbReference>
<feature type="region of interest" description="Disordered" evidence="1">
    <location>
        <begin position="158"/>
        <end position="183"/>
    </location>
</feature>
<dbReference type="PATRIC" id="fig|84531.7.peg.2762"/>
<evidence type="ECO:0000256" key="1">
    <source>
        <dbReference type="SAM" id="MobiDB-lite"/>
    </source>
</evidence>
<dbReference type="RefSeq" id="WP_057917759.1">
    <property type="nucleotide sequence ID" value="NZ_CP011129.1"/>
</dbReference>
<proteinExistence type="predicted"/>
<sequence length="183" mass="19041">MLRTILAAGLALAAAGLLSGCGAGYYKSNAGAGTAQLSLVRGAMHLGGRSLQVYSAYRDAQCKDTSGTGRLAAMLTYTTLRKAATVDAGQRLYLAAGLHGYGVTSSPPRGPGTFYDGPGMYLVQGTCLNLVSFVPQPQHDYEVVQEETGARACELRVLDRSTGAPPPDLAKENPSACPRDTAQ</sequence>
<evidence type="ECO:0000313" key="3">
    <source>
        <dbReference type="Proteomes" id="UP000060787"/>
    </source>
</evidence>
<dbReference type="OrthoDB" id="6026733at2"/>
<dbReference type="PROSITE" id="PS51257">
    <property type="entry name" value="PROKAR_LIPOPROTEIN"/>
    <property type="match status" value="1"/>
</dbReference>
<protein>
    <recommendedName>
        <fullName evidence="4">Lipoprotein</fullName>
    </recommendedName>
</protein>